<accession>A0A151R7U3</accession>
<reference evidence="2" key="1">
    <citation type="journal article" date="2012" name="Nat. Biotechnol.">
        <title>Draft genome sequence of pigeonpea (Cajanus cajan), an orphan legume crop of resource-poor farmers.</title>
        <authorList>
            <person name="Varshney R.K."/>
            <person name="Chen W."/>
            <person name="Li Y."/>
            <person name="Bharti A.K."/>
            <person name="Saxena R.K."/>
            <person name="Schlueter J.A."/>
            <person name="Donoghue M.T."/>
            <person name="Azam S."/>
            <person name="Fan G."/>
            <person name="Whaley A.M."/>
            <person name="Farmer A.D."/>
            <person name="Sheridan J."/>
            <person name="Iwata A."/>
            <person name="Tuteja R."/>
            <person name="Penmetsa R.V."/>
            <person name="Wu W."/>
            <person name="Upadhyaya H.D."/>
            <person name="Yang S.P."/>
            <person name="Shah T."/>
            <person name="Saxena K.B."/>
            <person name="Michael T."/>
            <person name="McCombie W.R."/>
            <person name="Yang B."/>
            <person name="Zhang G."/>
            <person name="Yang H."/>
            <person name="Wang J."/>
            <person name="Spillane C."/>
            <person name="Cook D.R."/>
            <person name="May G.D."/>
            <person name="Xu X."/>
            <person name="Jackson S.A."/>
        </authorList>
    </citation>
    <scope>NUCLEOTIDE SEQUENCE [LARGE SCALE GENOMIC DNA]</scope>
</reference>
<feature type="compositionally biased region" description="Polar residues" evidence="1">
    <location>
        <begin position="64"/>
        <end position="76"/>
    </location>
</feature>
<dbReference type="Proteomes" id="UP000075243">
    <property type="component" value="Unassembled WGS sequence"/>
</dbReference>
<dbReference type="EMBL" id="KQ483973">
    <property type="protein sequence ID" value="KYP38704.1"/>
    <property type="molecule type" value="Genomic_DNA"/>
</dbReference>
<dbReference type="AlphaFoldDB" id="A0A151R7U3"/>
<feature type="region of interest" description="Disordered" evidence="1">
    <location>
        <begin position="1"/>
        <end position="20"/>
    </location>
</feature>
<name>A0A151R7U3_CAJCA</name>
<feature type="compositionally biased region" description="Basic and acidic residues" evidence="1">
    <location>
        <begin position="130"/>
        <end position="173"/>
    </location>
</feature>
<keyword evidence="3" id="KW-1185">Reference proteome</keyword>
<proteinExistence type="predicted"/>
<evidence type="ECO:0000313" key="2">
    <source>
        <dbReference type="EMBL" id="KYP38704.1"/>
    </source>
</evidence>
<evidence type="ECO:0000313" key="3">
    <source>
        <dbReference type="Proteomes" id="UP000075243"/>
    </source>
</evidence>
<feature type="compositionally biased region" description="Basic and acidic residues" evidence="1">
    <location>
        <begin position="88"/>
        <end position="109"/>
    </location>
</feature>
<protein>
    <submittedName>
        <fullName evidence="2">Uncharacterized protein</fullName>
    </submittedName>
</protein>
<evidence type="ECO:0000256" key="1">
    <source>
        <dbReference type="SAM" id="MobiDB-lite"/>
    </source>
</evidence>
<organism evidence="2 3">
    <name type="scientific">Cajanus cajan</name>
    <name type="common">Pigeon pea</name>
    <name type="synonym">Cajanus indicus</name>
    <dbReference type="NCBI Taxonomy" id="3821"/>
    <lineage>
        <taxon>Eukaryota</taxon>
        <taxon>Viridiplantae</taxon>
        <taxon>Streptophyta</taxon>
        <taxon>Embryophyta</taxon>
        <taxon>Tracheophyta</taxon>
        <taxon>Spermatophyta</taxon>
        <taxon>Magnoliopsida</taxon>
        <taxon>eudicotyledons</taxon>
        <taxon>Gunneridae</taxon>
        <taxon>Pentapetalae</taxon>
        <taxon>rosids</taxon>
        <taxon>fabids</taxon>
        <taxon>Fabales</taxon>
        <taxon>Fabaceae</taxon>
        <taxon>Papilionoideae</taxon>
        <taxon>50 kb inversion clade</taxon>
        <taxon>NPAAA clade</taxon>
        <taxon>indigoferoid/millettioid clade</taxon>
        <taxon>Phaseoleae</taxon>
        <taxon>Cajanus</taxon>
    </lineage>
</organism>
<dbReference type="Gramene" id="C.cajan_40865.t">
    <property type="protein sequence ID" value="C.cajan_40865.t.cds1"/>
    <property type="gene ID" value="C.cajan_40865"/>
</dbReference>
<feature type="region of interest" description="Disordered" evidence="1">
    <location>
        <begin position="64"/>
        <end position="200"/>
    </location>
</feature>
<gene>
    <name evidence="2" type="ORF">KK1_040031</name>
</gene>
<feature type="compositionally biased region" description="Acidic residues" evidence="1">
    <location>
        <begin position="110"/>
        <end position="122"/>
    </location>
</feature>
<sequence length="200" mass="22702">MNASSSSKPPHQHQHPPLYERTTKLEDTLQKFMQLSMSNQKNIDASIKNLEIQVGQIAKQLAEQQKGSFSANTEQSPKGHLNVVSTRSGREFVVKESEKKNESEEKNDMGVEDDASVDEEIILEGPRVWRRSEGSESVEGNKMKNENDKKSEKEKEIEKEKEGVSREKKKTSMEDGSIVKVPPTKSLPYPHAPSRRDKER</sequence>